<protein>
    <submittedName>
        <fullName evidence="2">Uncharacterized protein</fullName>
    </submittedName>
</protein>
<dbReference type="EMBL" id="PGGS01000112">
    <property type="protein sequence ID" value="PNH08889.1"/>
    <property type="molecule type" value="Genomic_DNA"/>
</dbReference>
<reference evidence="2 3" key="1">
    <citation type="journal article" date="2017" name="Mol. Biol. Evol.">
        <title>The 4-celled Tetrabaena socialis nuclear genome reveals the essential components for genetic control of cell number at the origin of multicellularity in the volvocine lineage.</title>
        <authorList>
            <person name="Featherston J."/>
            <person name="Arakaki Y."/>
            <person name="Hanschen E.R."/>
            <person name="Ferris P.J."/>
            <person name="Michod R.E."/>
            <person name="Olson B.J.S.C."/>
            <person name="Nozaki H."/>
            <person name="Durand P.M."/>
        </authorList>
    </citation>
    <scope>NUCLEOTIDE SEQUENCE [LARGE SCALE GENOMIC DNA]</scope>
    <source>
        <strain evidence="2 3">NIES-571</strain>
    </source>
</reference>
<gene>
    <name evidence="2" type="ORF">TSOC_004540</name>
</gene>
<dbReference type="OrthoDB" id="549599at2759"/>
<feature type="compositionally biased region" description="Low complexity" evidence="1">
    <location>
        <begin position="16"/>
        <end position="27"/>
    </location>
</feature>
<name>A0A2J8A8N7_9CHLO</name>
<dbReference type="AlphaFoldDB" id="A0A2J8A8N7"/>
<evidence type="ECO:0000313" key="2">
    <source>
        <dbReference type="EMBL" id="PNH08889.1"/>
    </source>
</evidence>
<evidence type="ECO:0000313" key="3">
    <source>
        <dbReference type="Proteomes" id="UP000236333"/>
    </source>
</evidence>
<accession>A0A2J8A8N7</accession>
<comment type="caution">
    <text evidence="2">The sequence shown here is derived from an EMBL/GenBank/DDBJ whole genome shotgun (WGS) entry which is preliminary data.</text>
</comment>
<evidence type="ECO:0000256" key="1">
    <source>
        <dbReference type="SAM" id="MobiDB-lite"/>
    </source>
</evidence>
<feature type="region of interest" description="Disordered" evidence="1">
    <location>
        <begin position="1"/>
        <end position="30"/>
    </location>
</feature>
<proteinExistence type="predicted"/>
<sequence length="472" mass="51029">MGHAARSPGLAWWRTGGASESGASKSSVVLNSNPGSGETLLSTALHTPAQLIILDQEGRVSSHEAVVPRGPLRTQGSAAAGGGRGRSTWETMPTATSGGLSALGRAIQAEVLECRSLDELEAVLSCHTSELSYVNVSTAWWRLAKILPRRALAPGLMPTMSPDIAALVQLLVGKTLGTVHYMTLREVSNCLWSMRKLSVRLESQPHGHHLAELIEGQLLDLAEGGGLASGTHAEQIWYCFSAPSKASVYPWSDKVVSYLAAASLRHLQDWETRSVAQVCLHWGRGGIQLTAEQQETLSQAVVAGVAQQQGQDGMQQFISLDHWLTGCVLLSLMLPTATVKALHDRLLAAPELIVRELGIVEYSTTLKRVLDLGYQPAAVEAEMWRLRLLDPLLGGDGNRLSLQDLTSALLALSYVAVLVPDEGMLEAFQLCVQARRRCSREDARRMIAIKKQWGLRLTDAEYGALKRLATAS</sequence>
<keyword evidence="3" id="KW-1185">Reference proteome</keyword>
<dbReference type="Proteomes" id="UP000236333">
    <property type="component" value="Unassembled WGS sequence"/>
</dbReference>
<organism evidence="2 3">
    <name type="scientific">Tetrabaena socialis</name>
    <dbReference type="NCBI Taxonomy" id="47790"/>
    <lineage>
        <taxon>Eukaryota</taxon>
        <taxon>Viridiplantae</taxon>
        <taxon>Chlorophyta</taxon>
        <taxon>core chlorophytes</taxon>
        <taxon>Chlorophyceae</taxon>
        <taxon>CS clade</taxon>
        <taxon>Chlamydomonadales</taxon>
        <taxon>Tetrabaenaceae</taxon>
        <taxon>Tetrabaena</taxon>
    </lineage>
</organism>
<feature type="region of interest" description="Disordered" evidence="1">
    <location>
        <begin position="63"/>
        <end position="91"/>
    </location>
</feature>